<gene>
    <name evidence="1" type="ORF">M9H77_23468</name>
</gene>
<evidence type="ECO:0000313" key="1">
    <source>
        <dbReference type="EMBL" id="KAI5664145.1"/>
    </source>
</evidence>
<accession>A0ACC0AV41</accession>
<dbReference type="Proteomes" id="UP001060085">
    <property type="component" value="Linkage Group LG05"/>
</dbReference>
<name>A0ACC0AV41_CATRO</name>
<protein>
    <submittedName>
        <fullName evidence="1">Uncharacterized protein</fullName>
    </submittedName>
</protein>
<organism evidence="1 2">
    <name type="scientific">Catharanthus roseus</name>
    <name type="common">Madagascar periwinkle</name>
    <name type="synonym">Vinca rosea</name>
    <dbReference type="NCBI Taxonomy" id="4058"/>
    <lineage>
        <taxon>Eukaryota</taxon>
        <taxon>Viridiplantae</taxon>
        <taxon>Streptophyta</taxon>
        <taxon>Embryophyta</taxon>
        <taxon>Tracheophyta</taxon>
        <taxon>Spermatophyta</taxon>
        <taxon>Magnoliopsida</taxon>
        <taxon>eudicotyledons</taxon>
        <taxon>Gunneridae</taxon>
        <taxon>Pentapetalae</taxon>
        <taxon>asterids</taxon>
        <taxon>lamiids</taxon>
        <taxon>Gentianales</taxon>
        <taxon>Apocynaceae</taxon>
        <taxon>Rauvolfioideae</taxon>
        <taxon>Vinceae</taxon>
        <taxon>Catharanthinae</taxon>
        <taxon>Catharanthus</taxon>
    </lineage>
</organism>
<reference evidence="2" key="1">
    <citation type="journal article" date="2023" name="Nat. Plants">
        <title>Single-cell RNA sequencing provides a high-resolution roadmap for understanding the multicellular compartmentation of specialized metabolism.</title>
        <authorList>
            <person name="Sun S."/>
            <person name="Shen X."/>
            <person name="Li Y."/>
            <person name="Li Y."/>
            <person name="Wang S."/>
            <person name="Li R."/>
            <person name="Zhang H."/>
            <person name="Shen G."/>
            <person name="Guo B."/>
            <person name="Wei J."/>
            <person name="Xu J."/>
            <person name="St-Pierre B."/>
            <person name="Chen S."/>
            <person name="Sun C."/>
        </authorList>
    </citation>
    <scope>NUCLEOTIDE SEQUENCE [LARGE SCALE GENOMIC DNA]</scope>
</reference>
<comment type="caution">
    <text evidence="1">The sequence shown here is derived from an EMBL/GenBank/DDBJ whole genome shotgun (WGS) entry which is preliminary data.</text>
</comment>
<dbReference type="EMBL" id="CM044705">
    <property type="protein sequence ID" value="KAI5664145.1"/>
    <property type="molecule type" value="Genomic_DNA"/>
</dbReference>
<sequence length="73" mass="7860">MGMVVVISLPFIIFSILLGFGCYFLGRAKGRQDLRTNAQVFGVPAPPPGSNEASTYSYRSPPAEGKLNNLNNV</sequence>
<keyword evidence="2" id="KW-1185">Reference proteome</keyword>
<proteinExistence type="predicted"/>
<evidence type="ECO:0000313" key="2">
    <source>
        <dbReference type="Proteomes" id="UP001060085"/>
    </source>
</evidence>